<name>A0AAV3PPR5_LITER</name>
<dbReference type="Pfam" id="PF02536">
    <property type="entry name" value="mTERF"/>
    <property type="match status" value="1"/>
</dbReference>
<dbReference type="InterPro" id="IPR003690">
    <property type="entry name" value="MTERF"/>
</dbReference>
<dbReference type="GO" id="GO:0003676">
    <property type="term" value="F:nucleic acid binding"/>
    <property type="evidence" value="ECO:0007669"/>
    <property type="project" value="InterPro"/>
</dbReference>
<evidence type="ECO:0000313" key="4">
    <source>
        <dbReference type="EMBL" id="GAA0153754.1"/>
    </source>
</evidence>
<accession>A0AAV3PPR5</accession>
<dbReference type="PANTHER" id="PTHR13068:SF166">
    <property type="entry name" value="TRANSCRIPTION TERMINATION FACTOR MTERF15, MITOCHONDRIAL-LIKE"/>
    <property type="match status" value="1"/>
</dbReference>
<protein>
    <submittedName>
        <fullName evidence="4">Uncharacterized protein</fullName>
    </submittedName>
</protein>
<dbReference type="EMBL" id="BAABME010002245">
    <property type="protein sequence ID" value="GAA0153754.1"/>
    <property type="molecule type" value="Genomic_DNA"/>
</dbReference>
<evidence type="ECO:0000256" key="3">
    <source>
        <dbReference type="ARBA" id="ARBA00022946"/>
    </source>
</evidence>
<sequence length="336" mass="38393">MSRFISKFVPHLSRNSKLHRLFIAQLSSLPVEVDANLHSFTVRYFINKCGFSLEKALFASKYVNFCKSDKPDACLAFLKNHGFTDTQLLPKIEFLHSKGFLDMEIADLLVIEPNILLRSLEKSLVPTFDSIKYYLGSVETTVKAIKRCPMILPHFQTRVLPNIRCLKEAGVPNRCIAFGLRVGPSLFAGACVKTRELVEDVKELGFEPCNMKFVIAFCVKGSLSKLVWNKKLEIYQRWECSEAEVLTAFKKDPWAVMKISAEKIDGVMDFFVNEMGWRPQMLLQMPQLFAASLQKKIVPRCSVYKVLFLLLSIRMMIFLRSLLLLSGRSSQFLKAL</sequence>
<keyword evidence="2" id="KW-0804">Transcription</keyword>
<dbReference type="AlphaFoldDB" id="A0AAV3PPR5"/>
<organism evidence="4 5">
    <name type="scientific">Lithospermum erythrorhizon</name>
    <name type="common">Purple gromwell</name>
    <name type="synonym">Lithospermum officinale var. erythrorhizon</name>
    <dbReference type="NCBI Taxonomy" id="34254"/>
    <lineage>
        <taxon>Eukaryota</taxon>
        <taxon>Viridiplantae</taxon>
        <taxon>Streptophyta</taxon>
        <taxon>Embryophyta</taxon>
        <taxon>Tracheophyta</taxon>
        <taxon>Spermatophyta</taxon>
        <taxon>Magnoliopsida</taxon>
        <taxon>eudicotyledons</taxon>
        <taxon>Gunneridae</taxon>
        <taxon>Pentapetalae</taxon>
        <taxon>asterids</taxon>
        <taxon>lamiids</taxon>
        <taxon>Boraginales</taxon>
        <taxon>Boraginaceae</taxon>
        <taxon>Boraginoideae</taxon>
        <taxon>Lithospermeae</taxon>
        <taxon>Lithospermum</taxon>
    </lineage>
</organism>
<dbReference type="PANTHER" id="PTHR13068">
    <property type="entry name" value="CGI-12 PROTEIN-RELATED"/>
    <property type="match status" value="1"/>
</dbReference>
<keyword evidence="2" id="KW-0805">Transcription regulation</keyword>
<evidence type="ECO:0000256" key="1">
    <source>
        <dbReference type="ARBA" id="ARBA00007692"/>
    </source>
</evidence>
<gene>
    <name evidence="4" type="ORF">LIER_11918</name>
</gene>
<proteinExistence type="inferred from homology"/>
<dbReference type="Gene3D" id="1.25.70.10">
    <property type="entry name" value="Transcription termination factor 3, mitochondrial"/>
    <property type="match status" value="1"/>
</dbReference>
<dbReference type="InterPro" id="IPR038538">
    <property type="entry name" value="MTERF_sf"/>
</dbReference>
<dbReference type="SMART" id="SM00733">
    <property type="entry name" value="Mterf"/>
    <property type="match status" value="4"/>
</dbReference>
<dbReference type="Proteomes" id="UP001454036">
    <property type="component" value="Unassembled WGS sequence"/>
</dbReference>
<comment type="caution">
    <text evidence="4">The sequence shown here is derived from an EMBL/GenBank/DDBJ whole genome shotgun (WGS) entry which is preliminary data.</text>
</comment>
<reference evidence="4 5" key="1">
    <citation type="submission" date="2024-01" db="EMBL/GenBank/DDBJ databases">
        <title>The complete chloroplast genome sequence of Lithospermum erythrorhizon: insights into the phylogenetic relationship among Boraginaceae species and the maternal lineages of purple gromwells.</title>
        <authorList>
            <person name="Okada T."/>
            <person name="Watanabe K."/>
        </authorList>
    </citation>
    <scope>NUCLEOTIDE SEQUENCE [LARGE SCALE GENOMIC DNA]</scope>
</reference>
<keyword evidence="3" id="KW-0809">Transit peptide</keyword>
<keyword evidence="5" id="KW-1185">Reference proteome</keyword>
<evidence type="ECO:0000256" key="2">
    <source>
        <dbReference type="ARBA" id="ARBA00022472"/>
    </source>
</evidence>
<keyword evidence="2" id="KW-0806">Transcription termination</keyword>
<evidence type="ECO:0000313" key="5">
    <source>
        <dbReference type="Proteomes" id="UP001454036"/>
    </source>
</evidence>
<comment type="similarity">
    <text evidence="1">Belongs to the mTERF family.</text>
</comment>
<dbReference type="GO" id="GO:0006353">
    <property type="term" value="P:DNA-templated transcription termination"/>
    <property type="evidence" value="ECO:0007669"/>
    <property type="project" value="UniProtKB-KW"/>
</dbReference>